<feature type="signal peptide" evidence="1">
    <location>
        <begin position="1"/>
        <end position="21"/>
    </location>
</feature>
<dbReference type="Proteomes" id="UP000468581">
    <property type="component" value="Unassembled WGS sequence"/>
</dbReference>
<gene>
    <name evidence="4" type="ORF">GWK08_03565</name>
</gene>
<reference evidence="4 5" key="1">
    <citation type="submission" date="2020-01" db="EMBL/GenBank/DDBJ databases">
        <title>Leptobacterium flavescens.</title>
        <authorList>
            <person name="Wang G."/>
        </authorList>
    </citation>
    <scope>NUCLEOTIDE SEQUENCE [LARGE SCALE GENOMIC DNA]</scope>
    <source>
        <strain evidence="4 5">KCTC 22160</strain>
    </source>
</reference>
<proteinExistence type="predicted"/>
<dbReference type="InterPro" id="IPR024618">
    <property type="entry name" value="DUF3857"/>
</dbReference>
<evidence type="ECO:0000256" key="1">
    <source>
        <dbReference type="SAM" id="SignalP"/>
    </source>
</evidence>
<dbReference type="Pfam" id="PF01841">
    <property type="entry name" value="Transglut_core"/>
    <property type="match status" value="1"/>
</dbReference>
<dbReference type="InterPro" id="IPR038765">
    <property type="entry name" value="Papain-like_cys_pep_sf"/>
</dbReference>
<evidence type="ECO:0000259" key="3">
    <source>
        <dbReference type="Pfam" id="PF12969"/>
    </source>
</evidence>
<keyword evidence="1" id="KW-0732">Signal</keyword>
<dbReference type="SUPFAM" id="SSF54001">
    <property type="entry name" value="Cysteine proteinases"/>
    <property type="match status" value="1"/>
</dbReference>
<comment type="caution">
    <text evidence="4">The sequence shown here is derived from an EMBL/GenBank/DDBJ whole genome shotgun (WGS) entry which is preliminary data.</text>
</comment>
<feature type="chain" id="PRO_5027097129" evidence="1">
    <location>
        <begin position="22"/>
        <end position="639"/>
    </location>
</feature>
<feature type="domain" description="DUF3857" evidence="3">
    <location>
        <begin position="56"/>
        <end position="214"/>
    </location>
</feature>
<dbReference type="InterPro" id="IPR002931">
    <property type="entry name" value="Transglutaminase-like"/>
</dbReference>
<dbReference type="Gene3D" id="2.60.40.3140">
    <property type="match status" value="1"/>
</dbReference>
<evidence type="ECO:0000313" key="5">
    <source>
        <dbReference type="Proteomes" id="UP000468581"/>
    </source>
</evidence>
<dbReference type="Pfam" id="PF12969">
    <property type="entry name" value="DUF3857"/>
    <property type="match status" value="1"/>
</dbReference>
<feature type="domain" description="Transglutaminase-like" evidence="2">
    <location>
        <begin position="277"/>
        <end position="373"/>
    </location>
</feature>
<dbReference type="AlphaFoldDB" id="A0A6P0UGX3"/>
<sequence length="639" mass="73479">MKLKALSITLLFVFTSFYTQAQSDYSVSSIPEGLTKRANAVIRLSEVDIQIGSTSRMTVTERRVVTVLNEKGSNALKAYIHYDPNVRIKKLEAVVLNASGKEIKKLRKNDFLDESAISGGTLYSDSRIKHLEYTPSEYPYTIDFICVADMINTAFLPSWRPLDRYMTSTEKSTYNLEHPEELKHRIKEKNFEGYDIISKKTDNSLYYEINNVNARKREELSPAYYETEPMLFVGLNNFHLEGVDGTASDWESFGKWQYDKLLTDRDVLPQETVSKVSQLVEGIDDPIKKAKKIYEYVQDNTRYISVQLGIGGWMPIDAQEVDKVKYGDCKGLTNYTKALLKSQGIDAYYSVVWAGSNKRSMESDFASMQGNHVILNIPNGEDDIWLECTSQVLPFGFLGDFTDDRDVLVITPEGGKIKHTRAYLDDENKMVTKASYTLKEDGAIEGEVKIITEGIQYDDRYTGLSRYSEDEREEFYKRYWGNINNVKISDLQLLNNKEAVQFYESVKVKASSYAISTQDGDILLQVNPFNVNNGVPSRYRNRKQLFEVSRGYLDEDEYKVTLPASYMVELLPNPIRIQNKFGTYEVEIQRLEDNKLLYKRKLAVKKGRYPSEDYNAYRNFRREVAKGDNLKLVLTPKKE</sequence>
<keyword evidence="5" id="KW-1185">Reference proteome</keyword>
<name>A0A6P0UGX3_9FLAO</name>
<dbReference type="Gene3D" id="2.60.120.1130">
    <property type="match status" value="1"/>
</dbReference>
<evidence type="ECO:0000259" key="2">
    <source>
        <dbReference type="Pfam" id="PF01841"/>
    </source>
</evidence>
<protein>
    <submittedName>
        <fullName evidence="4">DUF3857 domain-containing protein</fullName>
    </submittedName>
</protein>
<accession>A0A6P0UGX3</accession>
<dbReference type="RefSeq" id="WP_163605524.1">
    <property type="nucleotide sequence ID" value="NZ_JAABOO010000001.1"/>
</dbReference>
<evidence type="ECO:0000313" key="4">
    <source>
        <dbReference type="EMBL" id="NER12505.1"/>
    </source>
</evidence>
<dbReference type="Gene3D" id="3.10.620.30">
    <property type="match status" value="1"/>
</dbReference>
<dbReference type="EMBL" id="JAABOO010000001">
    <property type="protein sequence ID" value="NER12505.1"/>
    <property type="molecule type" value="Genomic_DNA"/>
</dbReference>
<organism evidence="4 5">
    <name type="scientific">Leptobacterium flavescens</name>
    <dbReference type="NCBI Taxonomy" id="472055"/>
    <lineage>
        <taxon>Bacteria</taxon>
        <taxon>Pseudomonadati</taxon>
        <taxon>Bacteroidota</taxon>
        <taxon>Flavobacteriia</taxon>
        <taxon>Flavobacteriales</taxon>
        <taxon>Flavobacteriaceae</taxon>
        <taxon>Leptobacterium</taxon>
    </lineage>
</organism>